<reference evidence="1 2" key="1">
    <citation type="journal article" date="2022" name="bioRxiv">
        <title>Ecology and evolution of chlamydial symbionts of arthropods.</title>
        <authorList>
            <person name="Halter T."/>
            <person name="Koestlbacher S."/>
            <person name="Collingro A."/>
            <person name="Sixt B.S."/>
            <person name="Toenshoff E.R."/>
            <person name="Hendrickx F."/>
            <person name="Kostanjsek R."/>
            <person name="Horn M."/>
        </authorList>
    </citation>
    <scope>NUCLEOTIDE SEQUENCE [LARGE SCALE GENOMIC DNA]</scope>
    <source>
        <strain evidence="1">W744xW776</strain>
    </source>
</reference>
<evidence type="ECO:0000313" key="1">
    <source>
        <dbReference type="EMBL" id="QYF48651.1"/>
    </source>
</evidence>
<evidence type="ECO:0008006" key="3">
    <source>
        <dbReference type="Google" id="ProtNLM"/>
    </source>
</evidence>
<proteinExistence type="predicted"/>
<dbReference type="EMBL" id="CP075587">
    <property type="protein sequence ID" value="QYF48651.1"/>
    <property type="molecule type" value="Genomic_DNA"/>
</dbReference>
<accession>A0ABX8V0G8</accession>
<keyword evidence="2" id="KW-1185">Reference proteome</keyword>
<protein>
    <recommendedName>
        <fullName evidence="3">Lipoprotein</fullName>
    </recommendedName>
</protein>
<dbReference type="Proteomes" id="UP000826014">
    <property type="component" value="Chromosome"/>
</dbReference>
<name>A0ABX8V0G8_9BACT</name>
<organism evidence="1 2">
    <name type="scientific">Candidatus Rhabdochlamydia oedothoracis</name>
    <dbReference type="NCBI Taxonomy" id="2720720"/>
    <lineage>
        <taxon>Bacteria</taxon>
        <taxon>Pseudomonadati</taxon>
        <taxon>Chlamydiota</taxon>
        <taxon>Chlamydiia</taxon>
        <taxon>Parachlamydiales</taxon>
        <taxon>Candidatus Rhabdochlamydiaceae</taxon>
        <taxon>Candidatus Rhabdochlamydia</taxon>
    </lineage>
</organism>
<sequence length="143" mass="16712">MLQMGMWFFVLLSLCSCGPYYVSVMQKWVDERYLASTHVGTPDPRQEAPFIGQMLVVQWCVPSEILALNPVAVLDVIFWDHTEQRICFPITHKLNYAYYKLFDSEYEEKGGILTYKAAILTEDGCIYKECKHQFWVNLIKIED</sequence>
<evidence type="ECO:0000313" key="2">
    <source>
        <dbReference type="Proteomes" id="UP000826014"/>
    </source>
</evidence>
<gene>
    <name evidence="1" type="ORF">RHABOEDO_000850</name>
</gene>